<dbReference type="GO" id="GO:0005496">
    <property type="term" value="F:steroid binding"/>
    <property type="evidence" value="ECO:0007669"/>
    <property type="project" value="UniProtKB-KW"/>
</dbReference>
<dbReference type="Gene3D" id="1.10.210.10">
    <property type="entry name" value="Secretoglobin"/>
    <property type="match status" value="1"/>
</dbReference>
<dbReference type="Proteomes" id="UP000001811">
    <property type="component" value="Unplaced"/>
</dbReference>
<keyword evidence="11" id="KW-0645">Protease</keyword>
<keyword evidence="12" id="KW-0378">Hydrolase</keyword>
<feature type="site" description="Cleavage; by autolysis" evidence="29">
    <location>
        <begin position="167"/>
        <end position="168"/>
    </location>
</feature>
<keyword evidence="31" id="KW-1185">Reference proteome</keyword>
<evidence type="ECO:0000256" key="8">
    <source>
        <dbReference type="ARBA" id="ARBA00022280"/>
    </source>
</evidence>
<dbReference type="SMR" id="A0A5F9C3R6"/>
<dbReference type="InterPro" id="IPR000329">
    <property type="entry name" value="Uteroglobin"/>
</dbReference>
<dbReference type="GO" id="GO:0019834">
    <property type="term" value="F:phospholipase A2 inhibitor activity"/>
    <property type="evidence" value="ECO:0007669"/>
    <property type="project" value="UniProtKB-KW"/>
</dbReference>
<evidence type="ECO:0000256" key="6">
    <source>
        <dbReference type="ARBA" id="ARBA00012920"/>
    </source>
</evidence>
<feature type="binding site" evidence="28">
    <location>
        <begin position="196"/>
        <end position="199"/>
    </location>
    <ligand>
        <name>substrate</name>
    </ligand>
</feature>
<evidence type="ECO:0000256" key="2">
    <source>
        <dbReference type="ARBA" id="ARBA00004613"/>
    </source>
</evidence>
<dbReference type="InterPro" id="IPR035960">
    <property type="entry name" value="Secretoglobin_sf"/>
</dbReference>
<evidence type="ECO:0000256" key="18">
    <source>
        <dbReference type="ARBA" id="ARBA00029701"/>
    </source>
</evidence>
<dbReference type="AlphaFoldDB" id="A0A5F9C3R6"/>
<evidence type="ECO:0000256" key="17">
    <source>
        <dbReference type="ARBA" id="ARBA00025988"/>
    </source>
</evidence>
<evidence type="ECO:0000313" key="31">
    <source>
        <dbReference type="Proteomes" id="UP000001811"/>
    </source>
</evidence>
<evidence type="ECO:0000256" key="28">
    <source>
        <dbReference type="PIRSR" id="PIRSR600246-2"/>
    </source>
</evidence>
<dbReference type="PANTHER" id="PTHR10188">
    <property type="entry name" value="L-ASPARAGINASE"/>
    <property type="match status" value="1"/>
</dbReference>
<evidence type="ECO:0000256" key="13">
    <source>
        <dbReference type="ARBA" id="ARBA00022813"/>
    </source>
</evidence>
<dbReference type="GO" id="GO:0005737">
    <property type="term" value="C:cytoplasm"/>
    <property type="evidence" value="ECO:0007669"/>
    <property type="project" value="TreeGrafter"/>
</dbReference>
<dbReference type="CDD" id="cd04702">
    <property type="entry name" value="ASRGL1_like"/>
    <property type="match status" value="1"/>
</dbReference>
<evidence type="ECO:0000256" key="15">
    <source>
        <dbReference type="ARBA" id="ARBA00023121"/>
    </source>
</evidence>
<evidence type="ECO:0000313" key="30">
    <source>
        <dbReference type="Ensembl" id="ENSOCUP00000028390.1"/>
    </source>
</evidence>
<dbReference type="PROSITE" id="PS51311">
    <property type="entry name" value="SCGB"/>
    <property type="match status" value="1"/>
</dbReference>
<dbReference type="GO" id="GO:0008798">
    <property type="term" value="F:beta-aspartyl-peptidase activity"/>
    <property type="evidence" value="ECO:0007669"/>
    <property type="project" value="UniProtKB-EC"/>
</dbReference>
<dbReference type="GO" id="GO:0004067">
    <property type="term" value="F:asparaginase activity"/>
    <property type="evidence" value="ECO:0007669"/>
    <property type="project" value="UniProtKB-EC"/>
</dbReference>
<dbReference type="FunFam" id="1.10.210.10:FF:000001">
    <property type="entry name" value="Uteroglobin"/>
    <property type="match status" value="1"/>
</dbReference>
<evidence type="ECO:0000256" key="25">
    <source>
        <dbReference type="ARBA" id="ARBA00053452"/>
    </source>
</evidence>
<comment type="catalytic activity">
    <reaction evidence="24">
        <text>L-asparagine + H2O = L-aspartate + NH4(+)</text>
        <dbReference type="Rhea" id="RHEA:21016"/>
        <dbReference type="ChEBI" id="CHEBI:15377"/>
        <dbReference type="ChEBI" id="CHEBI:28938"/>
        <dbReference type="ChEBI" id="CHEBI:29991"/>
        <dbReference type="ChEBI" id="CHEBI:58048"/>
        <dbReference type="EC" id="3.5.1.1"/>
    </reaction>
</comment>
<dbReference type="GeneTree" id="ENSGT00950000183045"/>
<keyword evidence="13" id="KW-0068">Autocatalytic cleavage</keyword>
<evidence type="ECO:0000256" key="14">
    <source>
        <dbReference type="ARBA" id="ARBA00023005"/>
    </source>
</evidence>
<keyword evidence="10" id="KW-0754">Steroid-binding</keyword>
<evidence type="ECO:0000256" key="19">
    <source>
        <dbReference type="ARBA" id="ARBA00029780"/>
    </source>
</evidence>
<dbReference type="CDD" id="cd00633">
    <property type="entry name" value="Secretoglobin"/>
    <property type="match status" value="1"/>
</dbReference>
<gene>
    <name evidence="30" type="primary">ASRGL1</name>
</gene>
<dbReference type="Bgee" id="ENSOCUG00000005922">
    <property type="expression patterns" value="Expressed in upper lobe of left lung and 18 other cell types or tissues"/>
</dbReference>
<dbReference type="SUPFAM" id="SSF48201">
    <property type="entry name" value="Uteroglobin-like"/>
    <property type="match status" value="1"/>
</dbReference>
<keyword evidence="9" id="KW-0964">Secreted</keyword>
<evidence type="ECO:0000256" key="16">
    <source>
        <dbReference type="ARBA" id="ARBA00023157"/>
    </source>
</evidence>
<dbReference type="FunFam" id="3.60.20.30:FF:000001">
    <property type="entry name" value="Isoaspartyl peptidase/L-asparaginase"/>
    <property type="match status" value="1"/>
</dbReference>
<feature type="active site" description="Nucleophile" evidence="27">
    <location>
        <position position="168"/>
    </location>
</feature>
<dbReference type="EC" id="3.5.1.1" evidence="6"/>
<dbReference type="GO" id="GO:0006508">
    <property type="term" value="P:proteolysis"/>
    <property type="evidence" value="ECO:0007669"/>
    <property type="project" value="UniProtKB-KW"/>
</dbReference>
<sequence>MNPVVVVHGGGAGNISKERKERVRQGIVKAASEGYAVLKAGGSAVDAVEEAVAVLEDDPEFNAGHGSVLNVNGEVEMDASIMDGKDLSTGAVSAVRCIANPVKLARLVMEKTPHCFLTDQGAAQFAAEMGIPEIPGEKLVTERNKKRLEKEKHEKAAQKPDCQKNLGTVGAVALDCKGNVAYATSTGGTINKLVGRVGDSPCVGSGGYADNSIGAVSTTGHGESILKVNLARLTLFHVEQASAGICPRFAHVIENLLLGTPSSYETSLKEFEPDDTMKDAGMQMKKVLDSLPQTTRENIMKLTEKIVKSPLCM</sequence>
<dbReference type="InterPro" id="IPR016126">
    <property type="entry name" value="Secretoglobin"/>
</dbReference>
<evidence type="ECO:0000256" key="20">
    <source>
        <dbReference type="ARBA" id="ARBA00030414"/>
    </source>
</evidence>
<evidence type="ECO:0000256" key="1">
    <source>
        <dbReference type="ARBA" id="ARBA00000306"/>
    </source>
</evidence>
<dbReference type="GO" id="GO:0005576">
    <property type="term" value="C:extracellular region"/>
    <property type="evidence" value="ECO:0007669"/>
    <property type="project" value="UniProtKB-SubCell"/>
</dbReference>
<comment type="function">
    <text evidence="25">Uteroglobin binds progesterone specifically and with high affinity. It may regulate progesterone concentrations reaching the blastocyst. It is also a potent inhibitor of phospholipase A2.</text>
</comment>
<feature type="binding site" evidence="28">
    <location>
        <begin position="219"/>
        <end position="222"/>
    </location>
    <ligand>
        <name>substrate</name>
    </ligand>
</feature>
<dbReference type="InterPro" id="IPR029055">
    <property type="entry name" value="Ntn_hydrolases_N"/>
</dbReference>
<dbReference type="SMART" id="SM00096">
    <property type="entry name" value="UTG"/>
    <property type="match status" value="1"/>
</dbReference>
<name>A0A5F9C3R6_RABIT</name>
<evidence type="ECO:0000256" key="7">
    <source>
        <dbReference type="ARBA" id="ARBA00020696"/>
    </source>
</evidence>
<dbReference type="SUPFAM" id="SSF56235">
    <property type="entry name" value="N-terminal nucleophile aminohydrolases (Ntn hydrolases)"/>
    <property type="match status" value="1"/>
</dbReference>
<comment type="catalytic activity">
    <reaction evidence="1">
        <text>Cleavage of a beta-linked Asp residue from the N-terminus of a polypeptide.</text>
        <dbReference type="EC" id="3.4.19.5"/>
    </reaction>
</comment>
<keyword evidence="15" id="KW-0446">Lipid-binding</keyword>
<keyword evidence="16" id="KW-1015">Disulfide bond</keyword>
<accession>A0A5F9C3R6</accession>
<dbReference type="PANTHER" id="PTHR10188:SF41">
    <property type="entry name" value="ISOASPARTYL PEPTIDASE_L-ASPARAGINASE"/>
    <property type="match status" value="1"/>
</dbReference>
<evidence type="ECO:0000256" key="5">
    <source>
        <dbReference type="ARBA" id="ARBA00012879"/>
    </source>
</evidence>
<evidence type="ECO:0000256" key="29">
    <source>
        <dbReference type="PIRSR" id="PIRSR600246-3"/>
    </source>
</evidence>
<comment type="similarity">
    <text evidence="3">Belongs to the secretoglobin family.</text>
</comment>
<keyword evidence="14" id="KW-0593">Phospholipase A2 inhibitor</keyword>
<dbReference type="GO" id="GO:0033345">
    <property type="term" value="P:L-asparagine catabolic process via L-aspartate"/>
    <property type="evidence" value="ECO:0007669"/>
    <property type="project" value="TreeGrafter"/>
</dbReference>
<evidence type="ECO:0000256" key="11">
    <source>
        <dbReference type="ARBA" id="ARBA00022670"/>
    </source>
</evidence>
<protein>
    <recommendedName>
        <fullName evidence="8">Isoaspartyl peptidase/L-asparaginase</fullName>
        <ecNumber evidence="5">3.4.19.5</ecNumber>
        <ecNumber evidence="6">3.5.1.1</ecNumber>
    </recommendedName>
    <alternativeName>
        <fullName evidence="18">Asparaginase-like protein 1</fullName>
    </alternativeName>
    <alternativeName>
        <fullName evidence="21">Beta-aspartyl-peptidase</fullName>
    </alternativeName>
    <alternativeName>
        <fullName evidence="26">Blastokinin</fullName>
    </alternativeName>
    <alternativeName>
        <fullName evidence="19">Isoaspartyl dipeptidase</fullName>
    </alternativeName>
    <alternativeName>
        <fullName evidence="20">L-asparagine amidohydrolase</fullName>
    </alternativeName>
    <alternativeName>
        <fullName evidence="22">Secretoglobin family 1A member 1</fullName>
    </alternativeName>
    <alternativeName>
        <fullName evidence="7">Uteroglobin</fullName>
    </alternativeName>
</protein>
<dbReference type="InterPro" id="IPR000246">
    <property type="entry name" value="Peptidase_T2"/>
</dbReference>
<comment type="similarity">
    <text evidence="4">Belongs to the Ntn-hydrolase family.</text>
</comment>
<evidence type="ECO:0000256" key="22">
    <source>
        <dbReference type="ARBA" id="ARBA00031712"/>
    </source>
</evidence>
<evidence type="ECO:0000256" key="3">
    <source>
        <dbReference type="ARBA" id="ARBA00008650"/>
    </source>
</evidence>
<evidence type="ECO:0000256" key="23">
    <source>
        <dbReference type="ARBA" id="ARBA00047071"/>
    </source>
</evidence>
<reference evidence="30 31" key="1">
    <citation type="journal article" date="2011" name="Nature">
        <title>A high-resolution map of human evolutionary constraint using 29 mammals.</title>
        <authorList>
            <person name="Lindblad-Toh K."/>
            <person name="Garber M."/>
            <person name="Zuk O."/>
            <person name="Lin M.F."/>
            <person name="Parker B.J."/>
            <person name="Washietl S."/>
            <person name="Kheradpour P."/>
            <person name="Ernst J."/>
            <person name="Jordan G."/>
            <person name="Mauceli E."/>
            <person name="Ward L.D."/>
            <person name="Lowe C.B."/>
            <person name="Holloway A.K."/>
            <person name="Clamp M."/>
            <person name="Gnerre S."/>
            <person name="Alfoldi J."/>
            <person name="Beal K."/>
            <person name="Chang J."/>
            <person name="Clawson H."/>
            <person name="Cuff J."/>
            <person name="Di Palma F."/>
            <person name="Fitzgerald S."/>
            <person name="Flicek P."/>
            <person name="Guttman M."/>
            <person name="Hubisz M.J."/>
            <person name="Jaffe D.B."/>
            <person name="Jungreis I."/>
            <person name="Kent W.J."/>
            <person name="Kostka D."/>
            <person name="Lara M."/>
            <person name="Martins A.L."/>
            <person name="Massingham T."/>
            <person name="Moltke I."/>
            <person name="Raney B.J."/>
            <person name="Rasmussen M.D."/>
            <person name="Robinson J."/>
            <person name="Stark A."/>
            <person name="Vilella A.J."/>
            <person name="Wen J."/>
            <person name="Xie X."/>
            <person name="Zody M.C."/>
            <person name="Baldwin J."/>
            <person name="Bloom T."/>
            <person name="Chin C.W."/>
            <person name="Heiman D."/>
            <person name="Nicol R."/>
            <person name="Nusbaum C."/>
            <person name="Young S."/>
            <person name="Wilkinson J."/>
            <person name="Worley K.C."/>
            <person name="Kovar C.L."/>
            <person name="Muzny D.M."/>
            <person name="Gibbs R.A."/>
            <person name="Cree A."/>
            <person name="Dihn H.H."/>
            <person name="Fowler G."/>
            <person name="Jhangiani S."/>
            <person name="Joshi V."/>
            <person name="Lee S."/>
            <person name="Lewis L.R."/>
            <person name="Nazareth L.V."/>
            <person name="Okwuonu G."/>
            <person name="Santibanez J."/>
            <person name="Warren W.C."/>
            <person name="Mardis E.R."/>
            <person name="Weinstock G.M."/>
            <person name="Wilson R.K."/>
            <person name="Delehaunty K."/>
            <person name="Dooling D."/>
            <person name="Fronik C."/>
            <person name="Fulton L."/>
            <person name="Fulton B."/>
            <person name="Graves T."/>
            <person name="Minx P."/>
            <person name="Sodergren E."/>
            <person name="Birney E."/>
            <person name="Margulies E.H."/>
            <person name="Herrero J."/>
            <person name="Green E.D."/>
            <person name="Haussler D."/>
            <person name="Siepel A."/>
            <person name="Goldman N."/>
            <person name="Pollard K.S."/>
            <person name="Pedersen J.S."/>
            <person name="Lander E.S."/>
            <person name="Kellis M."/>
        </authorList>
    </citation>
    <scope>NUCLEOTIDE SEQUENCE [LARGE SCALE GENOMIC DNA]</scope>
    <source>
        <strain evidence="31">Thorbecke</strain>
    </source>
</reference>
<dbReference type="Ensembl" id="ENSOCUT00000052547.1">
    <property type="protein sequence ID" value="ENSOCUP00000028390.1"/>
    <property type="gene ID" value="ENSOCUG00000005922.3"/>
</dbReference>
<evidence type="ECO:0000256" key="21">
    <source>
        <dbReference type="ARBA" id="ARBA00030667"/>
    </source>
</evidence>
<reference evidence="30" key="2">
    <citation type="submission" date="2025-08" db="UniProtKB">
        <authorList>
            <consortium name="Ensembl"/>
        </authorList>
    </citation>
    <scope>IDENTIFICATION</scope>
    <source>
        <strain evidence="30">Thorbecke</strain>
    </source>
</reference>
<comment type="subcellular location">
    <subcellularLocation>
        <location evidence="2">Secreted</location>
    </subcellularLocation>
</comment>
<evidence type="ECO:0000256" key="26">
    <source>
        <dbReference type="ARBA" id="ARBA00078421"/>
    </source>
</evidence>
<reference evidence="30" key="3">
    <citation type="submission" date="2025-09" db="UniProtKB">
        <authorList>
            <consortium name="Ensembl"/>
        </authorList>
    </citation>
    <scope>IDENTIFICATION</scope>
    <source>
        <strain evidence="30">Thorbecke</strain>
    </source>
</reference>
<evidence type="ECO:0000256" key="24">
    <source>
        <dbReference type="ARBA" id="ARBA00049366"/>
    </source>
</evidence>
<dbReference type="PRINTS" id="PR00486">
    <property type="entry name" value="UTEROGLOBIN"/>
</dbReference>
<dbReference type="GO" id="GO:0007165">
    <property type="term" value="P:signal transduction"/>
    <property type="evidence" value="ECO:0007669"/>
    <property type="project" value="InterPro"/>
</dbReference>
<comment type="subunit">
    <text evidence="23">Antiparallel homodimer; disulfide-linked. Interaction with LMBR1L is controversial.</text>
</comment>
<dbReference type="EC" id="3.4.19.5" evidence="5"/>
<evidence type="ECO:0000256" key="10">
    <source>
        <dbReference type="ARBA" id="ARBA00022665"/>
    </source>
</evidence>
<comment type="subunit">
    <text evidence="17">Heterodimer of an alpha and beta chain produced by autocleavage. This heterodimer may then dimerize in turn, giving rise to a heterotetramer.</text>
</comment>
<evidence type="ECO:0000256" key="4">
    <source>
        <dbReference type="ARBA" id="ARBA00010872"/>
    </source>
</evidence>
<dbReference type="InterPro" id="IPR033844">
    <property type="entry name" value="ASRGL1_meta"/>
</dbReference>
<proteinExistence type="inferred from homology"/>
<organism evidence="30 31">
    <name type="scientific">Oryctolagus cuniculus</name>
    <name type="common">Rabbit</name>
    <dbReference type="NCBI Taxonomy" id="9986"/>
    <lineage>
        <taxon>Eukaryota</taxon>
        <taxon>Metazoa</taxon>
        <taxon>Chordata</taxon>
        <taxon>Craniata</taxon>
        <taxon>Vertebrata</taxon>
        <taxon>Euteleostomi</taxon>
        <taxon>Mammalia</taxon>
        <taxon>Eutheria</taxon>
        <taxon>Euarchontoglires</taxon>
        <taxon>Glires</taxon>
        <taxon>Lagomorpha</taxon>
        <taxon>Leporidae</taxon>
        <taxon>Oryctolagus</taxon>
    </lineage>
</organism>
<evidence type="ECO:0000256" key="27">
    <source>
        <dbReference type="PIRSR" id="PIRSR600246-1"/>
    </source>
</evidence>
<evidence type="ECO:0000256" key="12">
    <source>
        <dbReference type="ARBA" id="ARBA00022801"/>
    </source>
</evidence>
<evidence type="ECO:0000256" key="9">
    <source>
        <dbReference type="ARBA" id="ARBA00022525"/>
    </source>
</evidence>
<dbReference type="Pfam" id="PF01112">
    <property type="entry name" value="Asparaginase_2"/>
    <property type="match status" value="1"/>
</dbReference>